<dbReference type="AlphaFoldDB" id="A0A1H1VMS2"/>
<accession>A0A1H1VMS2</accession>
<proteinExistence type="predicted"/>
<sequence>MGDIRAGLNANWDGSPQCKSFQLRYGKLAAINLPMTHRAIFVIIPVFVFCPIAQLWAEDKEPFAVVELGAATERSIQEGTYSVGPSASVEFPVIKDWLEIETGISPLFRPGQTEWQADLLFKKPFTINEHVEFMIGAGPQLSYATAAGGTQIASELALEWMIWPSADRKFGWFVEPTYSYSFSRGHERAIGVTTGLTMAIP</sequence>
<keyword evidence="2" id="KW-1185">Reference proteome</keyword>
<evidence type="ECO:0000313" key="2">
    <source>
        <dbReference type="Proteomes" id="UP000243904"/>
    </source>
</evidence>
<dbReference type="Proteomes" id="UP000243904">
    <property type="component" value="Chromosome I"/>
</dbReference>
<protein>
    <recommendedName>
        <fullName evidence="3">Outer membrane protein beta-barrel domain-containing protein</fullName>
    </recommendedName>
</protein>
<organism evidence="1 2">
    <name type="scientific">Bradyrhizobium canariense</name>
    <dbReference type="NCBI Taxonomy" id="255045"/>
    <lineage>
        <taxon>Bacteria</taxon>
        <taxon>Pseudomonadati</taxon>
        <taxon>Pseudomonadota</taxon>
        <taxon>Alphaproteobacteria</taxon>
        <taxon>Hyphomicrobiales</taxon>
        <taxon>Nitrobacteraceae</taxon>
        <taxon>Bradyrhizobium</taxon>
    </lineage>
</organism>
<evidence type="ECO:0000313" key="1">
    <source>
        <dbReference type="EMBL" id="SDS85985.1"/>
    </source>
</evidence>
<gene>
    <name evidence="1" type="ORF">SAMN05444158_3477</name>
</gene>
<dbReference type="EMBL" id="LT629750">
    <property type="protein sequence ID" value="SDS85985.1"/>
    <property type="molecule type" value="Genomic_DNA"/>
</dbReference>
<dbReference type="RefSeq" id="WP_146688145.1">
    <property type="nucleotide sequence ID" value="NZ_LT629750.1"/>
</dbReference>
<evidence type="ECO:0008006" key="3">
    <source>
        <dbReference type="Google" id="ProtNLM"/>
    </source>
</evidence>
<reference evidence="2" key="1">
    <citation type="submission" date="2016-10" db="EMBL/GenBank/DDBJ databases">
        <authorList>
            <person name="Varghese N."/>
            <person name="Submissions S."/>
        </authorList>
    </citation>
    <scope>NUCLEOTIDE SEQUENCE [LARGE SCALE GENOMIC DNA]</scope>
    <source>
        <strain evidence="2">GAS369</strain>
    </source>
</reference>
<name>A0A1H1VMS2_9BRAD</name>